<dbReference type="OrthoDB" id="9790710at2"/>
<organism evidence="3 4">
    <name type="scientific">Rhodophyticola porphyridii</name>
    <dbReference type="NCBI Taxonomy" id="1852017"/>
    <lineage>
        <taxon>Bacteria</taxon>
        <taxon>Pseudomonadati</taxon>
        <taxon>Pseudomonadota</taxon>
        <taxon>Alphaproteobacteria</taxon>
        <taxon>Rhodobacterales</taxon>
        <taxon>Roseobacteraceae</taxon>
        <taxon>Rhodophyticola</taxon>
    </lineage>
</organism>
<dbReference type="GO" id="GO:0016757">
    <property type="term" value="F:glycosyltransferase activity"/>
    <property type="evidence" value="ECO:0007669"/>
    <property type="project" value="InterPro"/>
</dbReference>
<dbReference type="PANTHER" id="PTHR46401">
    <property type="entry name" value="GLYCOSYLTRANSFERASE WBBK-RELATED"/>
    <property type="match status" value="1"/>
</dbReference>
<sequence length="426" mass="46932">MKGALPVGRAEYSICLDVTRLLSRVGRGALTGVDRVEYAYLSWCLRHHPDARYICRTTRGYLLFGHDGGSCLAGILDGRAPLGPADRLSRLYGKGGSLRHRAEAMLRPHAQARCLARRIARMLTSEFRDRTVYLNVGHSNLSIRMLAAGSAHPELRMAVLVHDVIPLDHPDFVVPGQPQRFEAMMMRVCKQADLIIANSHDTRTRLTSHAAGWGRLPNVAVAHLGLPDPVAFGPLPPGFDTGHPSFLALGTIEPRKNHTLLLDVWDDLAETLPANRVPHLHLVGNRGWRSEDLFARLDDHPLNGTCIFEHGALPDTQVRSMMAAASGLLFPSLAEGFGLPPTEALREGCVPICSDLPVLREVLGDSVIYLDPLDAYSWSATIKQQIVDSFSVPETAKARLPDWQAHFTTVEAALHALWQDRQEGRL</sequence>
<dbReference type="Gene3D" id="3.40.50.2000">
    <property type="entry name" value="Glycogen Phosphorylase B"/>
    <property type="match status" value="1"/>
</dbReference>
<evidence type="ECO:0000313" key="3">
    <source>
        <dbReference type="EMBL" id="RMA42829.1"/>
    </source>
</evidence>
<evidence type="ECO:0000313" key="4">
    <source>
        <dbReference type="Proteomes" id="UP000281343"/>
    </source>
</evidence>
<gene>
    <name evidence="3" type="ORF">D9R08_08635</name>
</gene>
<name>A0A3L9Y1X1_9RHOB</name>
<reference evidence="3 4" key="1">
    <citation type="submission" date="2018-10" db="EMBL/GenBank/DDBJ databases">
        <authorList>
            <person name="Jung H.S."/>
            <person name="Jeon C.O."/>
        </authorList>
    </citation>
    <scope>NUCLEOTIDE SEQUENCE [LARGE SCALE GENOMIC DNA]</scope>
    <source>
        <strain evidence="3 4">MA-7-27</strain>
    </source>
</reference>
<dbReference type="RefSeq" id="WP_121897615.1">
    <property type="nucleotide sequence ID" value="NZ_RCNT01000003.1"/>
</dbReference>
<dbReference type="Proteomes" id="UP000281343">
    <property type="component" value="Unassembled WGS sequence"/>
</dbReference>
<dbReference type="AlphaFoldDB" id="A0A3L9Y1X1"/>
<proteinExistence type="predicted"/>
<protein>
    <submittedName>
        <fullName evidence="3">Glycosyltransferase family 1 protein</fullName>
    </submittedName>
</protein>
<comment type="caution">
    <text evidence="3">The sequence shown here is derived from an EMBL/GenBank/DDBJ whole genome shotgun (WGS) entry which is preliminary data.</text>
</comment>
<dbReference type="EMBL" id="RCNT01000003">
    <property type="protein sequence ID" value="RMA42829.1"/>
    <property type="molecule type" value="Genomic_DNA"/>
</dbReference>
<keyword evidence="1 3" id="KW-0808">Transferase</keyword>
<dbReference type="CDD" id="cd03809">
    <property type="entry name" value="GT4_MtfB-like"/>
    <property type="match status" value="1"/>
</dbReference>
<evidence type="ECO:0000256" key="1">
    <source>
        <dbReference type="ARBA" id="ARBA00022679"/>
    </source>
</evidence>
<feature type="domain" description="Glycosyl transferase family 1" evidence="2">
    <location>
        <begin position="239"/>
        <end position="384"/>
    </location>
</feature>
<dbReference type="SUPFAM" id="SSF53756">
    <property type="entry name" value="UDP-Glycosyltransferase/glycogen phosphorylase"/>
    <property type="match status" value="1"/>
</dbReference>
<keyword evidence="4" id="KW-1185">Reference proteome</keyword>
<dbReference type="InterPro" id="IPR001296">
    <property type="entry name" value="Glyco_trans_1"/>
</dbReference>
<evidence type="ECO:0000259" key="2">
    <source>
        <dbReference type="Pfam" id="PF00534"/>
    </source>
</evidence>
<accession>A0A3L9Y1X1</accession>
<dbReference type="PANTHER" id="PTHR46401:SF2">
    <property type="entry name" value="GLYCOSYLTRANSFERASE WBBK-RELATED"/>
    <property type="match status" value="1"/>
</dbReference>
<dbReference type="Pfam" id="PF00534">
    <property type="entry name" value="Glycos_transf_1"/>
    <property type="match status" value="1"/>
</dbReference>